<protein>
    <recommendedName>
        <fullName evidence="5">F-box domain-containing protein</fullName>
    </recommendedName>
</protein>
<dbReference type="EMBL" id="KZ301981">
    <property type="protein sequence ID" value="PFH52145.1"/>
    <property type="molecule type" value="Genomic_DNA"/>
</dbReference>
<dbReference type="OrthoDB" id="3221235at2759"/>
<proteinExistence type="predicted"/>
<evidence type="ECO:0000313" key="4">
    <source>
        <dbReference type="Proteomes" id="UP000242287"/>
    </source>
</evidence>
<feature type="region of interest" description="Disordered" evidence="2">
    <location>
        <begin position="117"/>
        <end position="141"/>
    </location>
</feature>
<feature type="compositionally biased region" description="Acidic residues" evidence="2">
    <location>
        <begin position="117"/>
        <end position="136"/>
    </location>
</feature>
<evidence type="ECO:0008006" key="5">
    <source>
        <dbReference type="Google" id="ProtNLM"/>
    </source>
</evidence>
<keyword evidence="4" id="KW-1185">Reference proteome</keyword>
<reference evidence="3 4" key="1">
    <citation type="submission" date="2014-02" db="EMBL/GenBank/DDBJ databases">
        <title>Transposable element dynamics among asymbiotic and ectomycorrhizal Amanita fungi.</title>
        <authorList>
            <consortium name="DOE Joint Genome Institute"/>
            <person name="Hess J."/>
            <person name="Skrede I."/>
            <person name="Wolfe B."/>
            <person name="LaButti K."/>
            <person name="Ohm R.A."/>
            <person name="Grigoriev I.V."/>
            <person name="Pringle A."/>
        </authorList>
    </citation>
    <scope>NUCLEOTIDE SEQUENCE [LARGE SCALE GENOMIC DNA]</scope>
    <source>
        <strain evidence="3 4">SKay4041</strain>
    </source>
</reference>
<keyword evidence="1" id="KW-0175">Coiled coil</keyword>
<evidence type="ECO:0000313" key="3">
    <source>
        <dbReference type="EMBL" id="PFH52145.1"/>
    </source>
</evidence>
<organism evidence="3 4">
    <name type="scientific">Amanita thiersii Skay4041</name>
    <dbReference type="NCBI Taxonomy" id="703135"/>
    <lineage>
        <taxon>Eukaryota</taxon>
        <taxon>Fungi</taxon>
        <taxon>Dikarya</taxon>
        <taxon>Basidiomycota</taxon>
        <taxon>Agaricomycotina</taxon>
        <taxon>Agaricomycetes</taxon>
        <taxon>Agaricomycetidae</taxon>
        <taxon>Agaricales</taxon>
        <taxon>Pluteineae</taxon>
        <taxon>Amanitaceae</taxon>
        <taxon>Amanita</taxon>
    </lineage>
</organism>
<dbReference type="Gene3D" id="3.80.10.10">
    <property type="entry name" value="Ribonuclease Inhibitor"/>
    <property type="match status" value="1"/>
</dbReference>
<feature type="coiled-coil region" evidence="1">
    <location>
        <begin position="43"/>
        <end position="77"/>
    </location>
</feature>
<sequence length="549" mass="63247">MYYVMHSMPLDFNLSEVGHSNVAHTNEESNLICRARLDAQERLVGLNAEIAASQLRLQELEAQRQKIERDIARYDVALAPHKMLPEDVLRWIFTLCADEEIYVEPFRCLKEETSSFEIDDDDDDDNDDDDDDDDEGSTSRENLVNKAREWVDKAEQPQFVLLKVCRAWRQVAAATPELWSSVQVHTIDVLTLLVAKWIFGFSDTLKSLSLYLSRLNLTDGPTFPLFTHHRYKKLELYLHSTIVPQVALIPREAVSELKELCLRIGTEYMHGPGLESLHLCSHQFPLVSKLELEMTCDPPLHITLPYGQLRHLDLSDFPLQLLQCLDILHQSPCLEDAEFKIYPSNTHNILPEMQEYINTSLRKLYIRFIDGAESLKMCRLLRLHNLTKLTISAGYPLHWTAETYHLLNQNFNFSKLETLELGETRNPIDVGLLLQKAHSLESLELPETVVFSVETMNGLSTGQLGPRLHRLTACVDLDKEMVLSMVESRWKYSVAPTGECSANGARPTPLRVVWLFRDDDIDMPENIMKRQRELEQLGIHVTAWDWDEW</sequence>
<evidence type="ECO:0000256" key="1">
    <source>
        <dbReference type="SAM" id="Coils"/>
    </source>
</evidence>
<name>A0A2A9NMD5_9AGAR</name>
<gene>
    <name evidence="3" type="ORF">AMATHDRAFT_84681</name>
</gene>
<accession>A0A2A9NMD5</accession>
<dbReference type="InterPro" id="IPR032675">
    <property type="entry name" value="LRR_dom_sf"/>
</dbReference>
<dbReference type="Proteomes" id="UP000242287">
    <property type="component" value="Unassembled WGS sequence"/>
</dbReference>
<dbReference type="AlphaFoldDB" id="A0A2A9NMD5"/>
<evidence type="ECO:0000256" key="2">
    <source>
        <dbReference type="SAM" id="MobiDB-lite"/>
    </source>
</evidence>